<reference evidence="1 2" key="1">
    <citation type="submission" date="2017-06" db="EMBL/GenBank/DDBJ databases">
        <authorList>
            <person name="Kim H.J."/>
            <person name="Triplett B.A."/>
        </authorList>
    </citation>
    <scope>NUCLEOTIDE SEQUENCE [LARGE SCALE GENOMIC DNA]</scope>
    <source>
        <strain evidence="1 2">SCA</strain>
    </source>
</reference>
<dbReference type="Proteomes" id="UP000198304">
    <property type="component" value="Unassembled WGS sequence"/>
</dbReference>
<dbReference type="AlphaFoldDB" id="A0A239E8D3"/>
<dbReference type="EMBL" id="FZOJ01000009">
    <property type="protein sequence ID" value="SNS40729.1"/>
    <property type="molecule type" value="Genomic_DNA"/>
</dbReference>
<sequence length="33" mass="3763">MNNDMDCNVGFPNDNIYETQCPLLYALEVIGKK</sequence>
<keyword evidence="2" id="KW-1185">Reference proteome</keyword>
<accession>A0A239E8D3</accession>
<protein>
    <submittedName>
        <fullName evidence="1">Uncharacterized protein</fullName>
    </submittedName>
</protein>
<proteinExistence type="predicted"/>
<gene>
    <name evidence="1" type="ORF">SAMN05446037_1009116</name>
</gene>
<name>A0A239E8D3_9FIRM</name>
<evidence type="ECO:0000313" key="2">
    <source>
        <dbReference type="Proteomes" id="UP000198304"/>
    </source>
</evidence>
<organism evidence="1 2">
    <name type="scientific">Anaerovirgula multivorans</name>
    <dbReference type="NCBI Taxonomy" id="312168"/>
    <lineage>
        <taxon>Bacteria</taxon>
        <taxon>Bacillati</taxon>
        <taxon>Bacillota</taxon>
        <taxon>Clostridia</taxon>
        <taxon>Peptostreptococcales</taxon>
        <taxon>Natronincolaceae</taxon>
        <taxon>Anaerovirgula</taxon>
    </lineage>
</organism>
<evidence type="ECO:0000313" key="1">
    <source>
        <dbReference type="EMBL" id="SNS40729.1"/>
    </source>
</evidence>